<dbReference type="AlphaFoldDB" id="A0A6H0XIU2"/>
<dbReference type="Gene3D" id="3.30.70.330">
    <property type="match status" value="1"/>
</dbReference>
<proteinExistence type="predicted"/>
<dbReference type="InterPro" id="IPR035979">
    <property type="entry name" value="RBD_domain_sf"/>
</dbReference>
<dbReference type="Proteomes" id="UP000503462">
    <property type="component" value="Chromosome 1"/>
</dbReference>
<reference evidence="2 3" key="1">
    <citation type="journal article" date="2016" name="Sci. Rep.">
        <title>Peltaster fructicola genome reveals evolution from an invasive phytopathogen to an ectophytic parasite.</title>
        <authorList>
            <person name="Xu C."/>
            <person name="Chen H."/>
            <person name="Gleason M.L."/>
            <person name="Xu J.R."/>
            <person name="Liu H."/>
            <person name="Zhang R."/>
            <person name="Sun G."/>
        </authorList>
    </citation>
    <scope>NUCLEOTIDE SEQUENCE [LARGE SCALE GENOMIC DNA]</scope>
    <source>
        <strain evidence="2 3">LNHT1506</strain>
    </source>
</reference>
<feature type="compositionally biased region" description="Polar residues" evidence="1">
    <location>
        <begin position="297"/>
        <end position="325"/>
    </location>
</feature>
<evidence type="ECO:0000313" key="2">
    <source>
        <dbReference type="EMBL" id="QIW94550.1"/>
    </source>
</evidence>
<dbReference type="SUPFAM" id="SSF54928">
    <property type="entry name" value="RNA-binding domain, RBD"/>
    <property type="match status" value="1"/>
</dbReference>
<feature type="region of interest" description="Disordered" evidence="1">
    <location>
        <begin position="129"/>
        <end position="160"/>
    </location>
</feature>
<evidence type="ECO:0000313" key="3">
    <source>
        <dbReference type="Proteomes" id="UP000503462"/>
    </source>
</evidence>
<gene>
    <name evidence="2" type="ORF">AMS68_000068</name>
</gene>
<feature type="region of interest" description="Disordered" evidence="1">
    <location>
        <begin position="295"/>
        <end position="327"/>
    </location>
</feature>
<dbReference type="GO" id="GO:0003676">
    <property type="term" value="F:nucleic acid binding"/>
    <property type="evidence" value="ECO:0007669"/>
    <property type="project" value="InterPro"/>
</dbReference>
<evidence type="ECO:0000256" key="1">
    <source>
        <dbReference type="SAM" id="MobiDB-lite"/>
    </source>
</evidence>
<dbReference type="OrthoDB" id="336240at2759"/>
<protein>
    <submittedName>
        <fullName evidence="2">Uncharacterized protein</fullName>
    </submittedName>
</protein>
<feature type="region of interest" description="Disordered" evidence="1">
    <location>
        <begin position="55"/>
        <end position="74"/>
    </location>
</feature>
<sequence length="830" mass="90476">MLLESCHSHDRIFAFLNDIVLGNGGIMEDNDSSYTHIPPYHDSEDWPLSSIMQPAMSSDRKRRHSSSSNDSTMTQIFGHGQTYQAAEEEVTARAVSSTVGKPPGSTHYILGQHDLAGWDPATMYIGGVIPDRNTTPSNSGTDNSGTDKSIDSATPYNSPSTGITGVLTQTTPSPIVAHNAHYSRASIHSTDALLDTPTRSTTTTGQNTSGQLRSAVNNVYVPRNVAHRANTVASTRNIRENWRNISNTTAANASIMSGRAAAPGGVSFPIALSNPFMPRGLMQGSYASVAASANNAPQRSHATPTQASAGNAIVRNNDQTSSDARQLTRDDVLLGRSADELIAVIKSGSWDLPNGENGSPERSARSRLGRGLFSALGRRGVRAQGSAGPTATRLSTMVLAQRERDARALARIGRQLSAPAWFGSVQFQDVVPSVENLLKDMPFITPLGGHVVPDYGVIHIVEPPFHVTKAEILNLLGKSAQIKSQPIGTSYFAVHIMMDRNTGKTQDAFVEVSCHEEAATIAAHFSRREAEGRRLTLGNKPAQVKQSSNEEMMKAIFPFAKFVSWHGANPVVNYTPTQYYPGVVAARFDGFIGHDEAALMIKWLTEPGRSPFIARGPNRLYENVITLLHKYPVYASNLVSLKDRKRVYDIAFTAIKSLSTILREDNDVPLQARLDTRLLQELVIASLTFPLFTDAQKAEMVRELRIDGRFDGLVFNHGMQVALGGTHEHASRMPFCVLVRQPGIPDNFFKYYCNLIREQSNKTLAGLTYGEVQALVAARQNEHADEPFLAFRIDYGVSAEELGYMTLSDCAIMEFDALAKMLCAAISQDN</sequence>
<feature type="compositionally biased region" description="Polar residues" evidence="1">
    <location>
        <begin position="132"/>
        <end position="160"/>
    </location>
</feature>
<keyword evidence="3" id="KW-1185">Reference proteome</keyword>
<organism evidence="2 3">
    <name type="scientific">Peltaster fructicola</name>
    <dbReference type="NCBI Taxonomy" id="286661"/>
    <lineage>
        <taxon>Eukaryota</taxon>
        <taxon>Fungi</taxon>
        <taxon>Dikarya</taxon>
        <taxon>Ascomycota</taxon>
        <taxon>Pezizomycotina</taxon>
        <taxon>Dothideomycetes</taxon>
        <taxon>Dothideomycetes incertae sedis</taxon>
        <taxon>Peltaster</taxon>
    </lineage>
</organism>
<dbReference type="InterPro" id="IPR012677">
    <property type="entry name" value="Nucleotide-bd_a/b_plait_sf"/>
</dbReference>
<dbReference type="EMBL" id="CP051139">
    <property type="protein sequence ID" value="QIW94550.1"/>
    <property type="molecule type" value="Genomic_DNA"/>
</dbReference>
<accession>A0A6H0XIU2</accession>
<name>A0A6H0XIU2_9PEZI</name>